<comment type="caution">
    <text evidence="2">The sequence shown here is derived from an EMBL/GenBank/DDBJ whole genome shotgun (WGS) entry which is preliminary data.</text>
</comment>
<evidence type="ECO:0000256" key="1">
    <source>
        <dbReference type="SAM" id="SignalP"/>
    </source>
</evidence>
<keyword evidence="2" id="KW-0496">Mitochondrion</keyword>
<dbReference type="AlphaFoldDB" id="A0A117NJ45"/>
<feature type="chain" id="PRO_5007152079" description="Secreted protein" evidence="1">
    <location>
        <begin position="19"/>
        <end position="69"/>
    </location>
</feature>
<reference evidence="2" key="1">
    <citation type="journal article" date="2015" name="Genome Biol. Evol.">
        <title>Organellar Genomes of White Spruce (Picea glauca): Assembly and Annotation.</title>
        <authorList>
            <person name="Jackman S.D."/>
            <person name="Warren R.L."/>
            <person name="Gibb E.A."/>
            <person name="Vandervalk B.P."/>
            <person name="Mohamadi H."/>
            <person name="Chu J."/>
            <person name="Raymond A."/>
            <person name="Pleasance S."/>
            <person name="Coope R."/>
            <person name="Wildung M.R."/>
            <person name="Ritland C.E."/>
            <person name="Bousquet J."/>
            <person name="Jones S.J."/>
            <person name="Bohlmann J."/>
            <person name="Birol I."/>
        </authorList>
    </citation>
    <scope>NUCLEOTIDE SEQUENCE [LARGE SCALE GENOMIC DNA]</scope>
    <source>
        <tissue evidence="2">Flushing bud</tissue>
    </source>
</reference>
<sequence length="69" mass="7842">MYGLLIMVLFSNARTAATIPYQMEPRWSLWKKGRMHHPVSIAGLIESSMSFPAPPRCVVELSYCVFPDL</sequence>
<evidence type="ECO:0000313" key="2">
    <source>
        <dbReference type="EMBL" id="KUM50975.1"/>
    </source>
</evidence>
<proteinExistence type="predicted"/>
<gene>
    <name evidence="2" type="ORF">ABT39_MTgene821</name>
</gene>
<keyword evidence="1" id="KW-0732">Signal</keyword>
<geneLocation type="mitochondrion" evidence="2"/>
<organism evidence="2">
    <name type="scientific">Picea glauca</name>
    <name type="common">White spruce</name>
    <name type="synonym">Pinus glauca</name>
    <dbReference type="NCBI Taxonomy" id="3330"/>
    <lineage>
        <taxon>Eukaryota</taxon>
        <taxon>Viridiplantae</taxon>
        <taxon>Streptophyta</taxon>
        <taxon>Embryophyta</taxon>
        <taxon>Tracheophyta</taxon>
        <taxon>Spermatophyta</taxon>
        <taxon>Pinopsida</taxon>
        <taxon>Pinidae</taxon>
        <taxon>Conifers I</taxon>
        <taxon>Pinales</taxon>
        <taxon>Pinaceae</taxon>
        <taxon>Picea</taxon>
    </lineage>
</organism>
<feature type="signal peptide" evidence="1">
    <location>
        <begin position="1"/>
        <end position="18"/>
    </location>
</feature>
<accession>A0A117NJ45</accession>
<dbReference type="EMBL" id="LKAM01000001">
    <property type="protein sequence ID" value="KUM50975.1"/>
    <property type="molecule type" value="Genomic_DNA"/>
</dbReference>
<name>A0A117NJ45_PICGL</name>
<evidence type="ECO:0008006" key="3">
    <source>
        <dbReference type="Google" id="ProtNLM"/>
    </source>
</evidence>
<protein>
    <recommendedName>
        <fullName evidence="3">Secreted protein</fullName>
    </recommendedName>
</protein>